<sequence length="148" mass="16959">MNTQKYIEDLLKSHSLKKTSARIEMLKIFLNYDYALSAKEIISHMKVSHDRVTIYRTLGSFEEHGILHKASEDSHGIRYAMCSHECPEKVHSDEHVHLICENCSQTYCLEDIKIPKIKVLEKFLAQKINYTINGVCNACLSSLKTTNG</sequence>
<dbReference type="STRING" id="1317122.ATO12_21490"/>
<dbReference type="InterPro" id="IPR002481">
    <property type="entry name" value="FUR"/>
</dbReference>
<dbReference type="Gene3D" id="1.10.10.10">
    <property type="entry name" value="Winged helix-like DNA-binding domain superfamily/Winged helix DNA-binding domain"/>
    <property type="match status" value="1"/>
</dbReference>
<dbReference type="PANTHER" id="PTHR33202:SF22">
    <property type="entry name" value="HYDROGEN PEROXIDE SENSITIVE REPRESSOR"/>
    <property type="match status" value="1"/>
</dbReference>
<dbReference type="AlphaFoldDB" id="A0A023BRW3"/>
<protein>
    <submittedName>
        <fullName evidence="8">Fur family transcriptional regulator</fullName>
    </submittedName>
</protein>
<dbReference type="GO" id="GO:0045892">
    <property type="term" value="P:negative regulation of DNA-templated transcription"/>
    <property type="evidence" value="ECO:0007669"/>
    <property type="project" value="TreeGrafter"/>
</dbReference>
<dbReference type="Proteomes" id="UP000023541">
    <property type="component" value="Unassembled WGS sequence"/>
</dbReference>
<comment type="similarity">
    <text evidence="1">Belongs to the Fur family.</text>
</comment>
<evidence type="ECO:0000256" key="3">
    <source>
        <dbReference type="ARBA" id="ARBA00022833"/>
    </source>
</evidence>
<keyword evidence="4" id="KW-0805">Transcription regulation</keyword>
<keyword evidence="2" id="KW-0678">Repressor</keyword>
<evidence type="ECO:0000256" key="2">
    <source>
        <dbReference type="ARBA" id="ARBA00022491"/>
    </source>
</evidence>
<dbReference type="InterPro" id="IPR043135">
    <property type="entry name" value="Fur_C"/>
</dbReference>
<dbReference type="Gene3D" id="3.30.1490.190">
    <property type="match status" value="1"/>
</dbReference>
<dbReference type="RefSeq" id="WP_034243981.1">
    <property type="nucleotide sequence ID" value="NZ_AQRA01000007.1"/>
</dbReference>
<organism evidence="8 9">
    <name type="scientific">Aquimarina atlantica</name>
    <dbReference type="NCBI Taxonomy" id="1317122"/>
    <lineage>
        <taxon>Bacteria</taxon>
        <taxon>Pseudomonadati</taxon>
        <taxon>Bacteroidota</taxon>
        <taxon>Flavobacteriia</taxon>
        <taxon>Flavobacteriales</taxon>
        <taxon>Flavobacteriaceae</taxon>
        <taxon>Aquimarina</taxon>
    </lineage>
</organism>
<evidence type="ECO:0000313" key="8">
    <source>
        <dbReference type="EMBL" id="EZH72714.1"/>
    </source>
</evidence>
<dbReference type="Pfam" id="PF01475">
    <property type="entry name" value="FUR"/>
    <property type="match status" value="1"/>
</dbReference>
<feature type="binding site" evidence="7">
    <location>
        <position position="139"/>
    </location>
    <ligand>
        <name>Zn(2+)</name>
        <dbReference type="ChEBI" id="CHEBI:29105"/>
    </ligand>
</feature>
<dbReference type="SUPFAM" id="SSF46785">
    <property type="entry name" value="Winged helix' DNA-binding domain"/>
    <property type="match status" value="1"/>
</dbReference>
<proteinExistence type="inferred from homology"/>
<feature type="binding site" evidence="7">
    <location>
        <position position="100"/>
    </location>
    <ligand>
        <name>Zn(2+)</name>
        <dbReference type="ChEBI" id="CHEBI:29105"/>
    </ligand>
</feature>
<comment type="caution">
    <text evidence="8">The sequence shown here is derived from an EMBL/GenBank/DDBJ whole genome shotgun (WGS) entry which is preliminary data.</text>
</comment>
<dbReference type="InterPro" id="IPR036388">
    <property type="entry name" value="WH-like_DNA-bd_sf"/>
</dbReference>
<dbReference type="eggNOG" id="COG0735">
    <property type="taxonomic scope" value="Bacteria"/>
</dbReference>
<evidence type="ECO:0000256" key="7">
    <source>
        <dbReference type="PIRSR" id="PIRSR602481-1"/>
    </source>
</evidence>
<name>A0A023BRW3_9FLAO</name>
<accession>A0A023BRW3</accession>
<gene>
    <name evidence="8" type="ORF">ATO12_21490</name>
</gene>
<dbReference type="InterPro" id="IPR036390">
    <property type="entry name" value="WH_DNA-bd_sf"/>
</dbReference>
<feature type="binding site" evidence="7">
    <location>
        <position position="136"/>
    </location>
    <ligand>
        <name>Zn(2+)</name>
        <dbReference type="ChEBI" id="CHEBI:29105"/>
    </ligand>
</feature>
<keyword evidence="7" id="KW-0479">Metal-binding</keyword>
<dbReference type="OrthoDB" id="594893at2"/>
<feature type="binding site" evidence="7">
    <location>
        <position position="103"/>
    </location>
    <ligand>
        <name>Zn(2+)</name>
        <dbReference type="ChEBI" id="CHEBI:29105"/>
    </ligand>
</feature>
<keyword evidence="9" id="KW-1185">Reference proteome</keyword>
<evidence type="ECO:0000256" key="6">
    <source>
        <dbReference type="ARBA" id="ARBA00023163"/>
    </source>
</evidence>
<comment type="cofactor">
    <cofactor evidence="7">
        <name>Zn(2+)</name>
        <dbReference type="ChEBI" id="CHEBI:29105"/>
    </cofactor>
    <text evidence="7">Binds 1 zinc ion per subunit.</text>
</comment>
<evidence type="ECO:0000256" key="1">
    <source>
        <dbReference type="ARBA" id="ARBA00007957"/>
    </source>
</evidence>
<evidence type="ECO:0000313" key="9">
    <source>
        <dbReference type="Proteomes" id="UP000023541"/>
    </source>
</evidence>
<keyword evidence="6" id="KW-0804">Transcription</keyword>
<evidence type="ECO:0000256" key="4">
    <source>
        <dbReference type="ARBA" id="ARBA00023015"/>
    </source>
</evidence>
<reference evidence="8 9" key="1">
    <citation type="submission" date="2014-04" db="EMBL/GenBank/DDBJ databases">
        <title>Aquimarina sp. 22II-S11-z7 Genome Sequencing.</title>
        <authorList>
            <person name="Lai Q."/>
        </authorList>
    </citation>
    <scope>NUCLEOTIDE SEQUENCE [LARGE SCALE GENOMIC DNA]</scope>
    <source>
        <strain evidence="8 9">22II-S11-z7</strain>
    </source>
</reference>
<dbReference type="GO" id="GO:0000976">
    <property type="term" value="F:transcription cis-regulatory region binding"/>
    <property type="evidence" value="ECO:0007669"/>
    <property type="project" value="TreeGrafter"/>
</dbReference>
<dbReference type="GO" id="GO:1900376">
    <property type="term" value="P:regulation of secondary metabolite biosynthetic process"/>
    <property type="evidence" value="ECO:0007669"/>
    <property type="project" value="TreeGrafter"/>
</dbReference>
<dbReference type="GO" id="GO:0003700">
    <property type="term" value="F:DNA-binding transcription factor activity"/>
    <property type="evidence" value="ECO:0007669"/>
    <property type="project" value="InterPro"/>
</dbReference>
<keyword evidence="5" id="KW-0238">DNA-binding</keyword>
<dbReference type="EMBL" id="AQRA01000007">
    <property type="protein sequence ID" value="EZH72714.1"/>
    <property type="molecule type" value="Genomic_DNA"/>
</dbReference>
<dbReference type="PANTHER" id="PTHR33202">
    <property type="entry name" value="ZINC UPTAKE REGULATION PROTEIN"/>
    <property type="match status" value="1"/>
</dbReference>
<keyword evidence="3 7" id="KW-0862">Zinc</keyword>
<evidence type="ECO:0000256" key="5">
    <source>
        <dbReference type="ARBA" id="ARBA00023125"/>
    </source>
</evidence>
<dbReference type="GO" id="GO:0008270">
    <property type="term" value="F:zinc ion binding"/>
    <property type="evidence" value="ECO:0007669"/>
    <property type="project" value="TreeGrafter"/>
</dbReference>